<comment type="subcellular location">
    <subcellularLocation>
        <location evidence="1 11">Cytoplasm</location>
    </subcellularLocation>
</comment>
<name>A0A2H0RC36_9BACT</name>
<dbReference type="InterPro" id="IPR009080">
    <property type="entry name" value="tRNAsynth_Ia_anticodon-bd"/>
</dbReference>
<evidence type="ECO:0000259" key="13">
    <source>
        <dbReference type="SMART" id="SM00836"/>
    </source>
</evidence>
<dbReference type="EC" id="6.1.1.19" evidence="11"/>
<evidence type="ECO:0000256" key="4">
    <source>
        <dbReference type="ARBA" id="ARBA00022490"/>
    </source>
</evidence>
<dbReference type="GO" id="GO:0004814">
    <property type="term" value="F:arginine-tRNA ligase activity"/>
    <property type="evidence" value="ECO:0007669"/>
    <property type="project" value="UniProtKB-UniRule"/>
</dbReference>
<proteinExistence type="inferred from homology"/>
<dbReference type="SUPFAM" id="SSF47323">
    <property type="entry name" value="Anticodon-binding domain of a subclass of class I aminoacyl-tRNA synthetases"/>
    <property type="match status" value="1"/>
</dbReference>
<dbReference type="PANTHER" id="PTHR11956:SF5">
    <property type="entry name" value="ARGININE--TRNA LIGASE, CYTOPLASMIC"/>
    <property type="match status" value="1"/>
</dbReference>
<evidence type="ECO:0000256" key="11">
    <source>
        <dbReference type="HAMAP-Rule" id="MF_00123"/>
    </source>
</evidence>
<keyword evidence="4 11" id="KW-0963">Cytoplasm</keyword>
<dbReference type="Gene3D" id="1.10.730.10">
    <property type="entry name" value="Isoleucyl-tRNA Synthetase, Domain 1"/>
    <property type="match status" value="1"/>
</dbReference>
<evidence type="ECO:0000313" key="15">
    <source>
        <dbReference type="EMBL" id="PIR44043.1"/>
    </source>
</evidence>
<dbReference type="Pfam" id="PF05746">
    <property type="entry name" value="DALR_1"/>
    <property type="match status" value="1"/>
</dbReference>
<comment type="similarity">
    <text evidence="2 11 12">Belongs to the class-I aminoacyl-tRNA synthetase family.</text>
</comment>
<evidence type="ECO:0000256" key="8">
    <source>
        <dbReference type="ARBA" id="ARBA00022917"/>
    </source>
</evidence>
<evidence type="ECO:0000256" key="6">
    <source>
        <dbReference type="ARBA" id="ARBA00022741"/>
    </source>
</evidence>
<gene>
    <name evidence="11" type="primary">argS</name>
    <name evidence="15" type="ORF">COV23_02100</name>
</gene>
<dbReference type="SUPFAM" id="SSF55190">
    <property type="entry name" value="Arginyl-tRNA synthetase (ArgRS), N-terminal 'additional' domain"/>
    <property type="match status" value="1"/>
</dbReference>
<evidence type="ECO:0000256" key="7">
    <source>
        <dbReference type="ARBA" id="ARBA00022840"/>
    </source>
</evidence>
<dbReference type="InterPro" id="IPR008909">
    <property type="entry name" value="DALR_anticod-bd"/>
</dbReference>
<evidence type="ECO:0000256" key="10">
    <source>
        <dbReference type="ARBA" id="ARBA00049339"/>
    </source>
</evidence>
<dbReference type="Proteomes" id="UP000231602">
    <property type="component" value="Unassembled WGS sequence"/>
</dbReference>
<dbReference type="Pfam" id="PF03485">
    <property type="entry name" value="Arg_tRNA_synt_N"/>
    <property type="match status" value="1"/>
</dbReference>
<dbReference type="SMART" id="SM00836">
    <property type="entry name" value="DALR_1"/>
    <property type="match status" value="1"/>
</dbReference>
<sequence length="592" mass="68286">MIKTEINKILKKAVIDTICKYNKKNKYYRKSPGFQSLKNYIKSETVNYQEKENFGHFSTNIALALKHHHWDGSSNKLAKDIAEQLNNKKFFTKIEVASPGFINFWIKPEAIQKEFVEIYKKGNKWGSPLLKPLKDKKNVVIDYCGVNIAKPMSVGHLRSTIIGQAIYNVFKFSGYKVIGDNHLGDWGKQFGVLLSAYKEEMAFEKLGVNKKNLAIDDLMKLYVYYTARMSKDAELEQKAKNETKKLQEGNKENIKIWKEFHKITFHELKKIFKMLNVKIDNHLGESFYNNMLFEIVEDAISKKIAVKSEGAIVIFTDENKPPFIIQKSDGAYLYTTTDIATIKYRIKKFKPSIILYVVGNEQSLHLDQLFNVSKKLGYIKNEQLTHIKFGLVLSEDMKKLSTRAGKHISLEYLLNEAIVRAKKVINEKQPTLSEKKKNQIAKVVGIGAVKYNDLSQNRQSDIAFNWDKMLNFEGNSAPYLLYTYARLKSILRKSKPIKFDAKYLTSDIELKLVRDLEEFPFILERVKKDFYPNHIADYLYNLAGSANIFYHTSPVLKAKKGEREARLALIKVISETLKTGLNLLGIETIEQM</sequence>
<protein>
    <recommendedName>
        <fullName evidence="11">Arginine--tRNA ligase</fullName>
        <ecNumber evidence="11">6.1.1.19</ecNumber>
    </recommendedName>
    <alternativeName>
        <fullName evidence="11">Arginyl-tRNA synthetase</fullName>
        <shortName evidence="11">ArgRS</shortName>
    </alternativeName>
</protein>
<dbReference type="Gene3D" id="3.30.1360.70">
    <property type="entry name" value="Arginyl tRNA synthetase N-terminal domain"/>
    <property type="match status" value="1"/>
</dbReference>
<evidence type="ECO:0000256" key="1">
    <source>
        <dbReference type="ARBA" id="ARBA00004496"/>
    </source>
</evidence>
<feature type="short sequence motif" description="'HIGH' region" evidence="11">
    <location>
        <begin position="146"/>
        <end position="156"/>
    </location>
</feature>
<evidence type="ECO:0000256" key="3">
    <source>
        <dbReference type="ARBA" id="ARBA00011245"/>
    </source>
</evidence>
<dbReference type="Pfam" id="PF00750">
    <property type="entry name" value="tRNA-synt_1d"/>
    <property type="match status" value="1"/>
</dbReference>
<dbReference type="AlphaFoldDB" id="A0A2H0RC36"/>
<keyword evidence="8 11" id="KW-0648">Protein biosynthesis</keyword>
<evidence type="ECO:0000256" key="2">
    <source>
        <dbReference type="ARBA" id="ARBA00005594"/>
    </source>
</evidence>
<dbReference type="InterPro" id="IPR014729">
    <property type="entry name" value="Rossmann-like_a/b/a_fold"/>
</dbReference>
<dbReference type="CDD" id="cd00671">
    <property type="entry name" value="ArgRS_core"/>
    <property type="match status" value="1"/>
</dbReference>
<dbReference type="FunFam" id="1.10.730.10:FF:000006">
    <property type="entry name" value="Arginyl-tRNA synthetase 2, mitochondrial"/>
    <property type="match status" value="1"/>
</dbReference>
<dbReference type="PANTHER" id="PTHR11956">
    <property type="entry name" value="ARGINYL-TRNA SYNTHETASE"/>
    <property type="match status" value="1"/>
</dbReference>
<feature type="domain" description="Arginyl tRNA synthetase N-terminal" evidence="14">
    <location>
        <begin position="35"/>
        <end position="106"/>
    </location>
</feature>
<keyword evidence="7 11" id="KW-0067">ATP-binding</keyword>
<organism evidence="15 16">
    <name type="scientific">Candidatus Wolfebacteria bacterium CG10_big_fil_rev_8_21_14_0_10_31_9</name>
    <dbReference type="NCBI Taxonomy" id="1975070"/>
    <lineage>
        <taxon>Bacteria</taxon>
        <taxon>Candidatus Wolfeibacteriota</taxon>
    </lineage>
</organism>
<dbReference type="SUPFAM" id="SSF52374">
    <property type="entry name" value="Nucleotidylyl transferase"/>
    <property type="match status" value="1"/>
</dbReference>
<dbReference type="CDD" id="cd07956">
    <property type="entry name" value="Anticodon_Ia_Arg"/>
    <property type="match status" value="1"/>
</dbReference>
<keyword evidence="5 11" id="KW-0436">Ligase</keyword>
<comment type="catalytic activity">
    <reaction evidence="10 11">
        <text>tRNA(Arg) + L-arginine + ATP = L-arginyl-tRNA(Arg) + AMP + diphosphate</text>
        <dbReference type="Rhea" id="RHEA:20301"/>
        <dbReference type="Rhea" id="RHEA-COMP:9658"/>
        <dbReference type="Rhea" id="RHEA-COMP:9673"/>
        <dbReference type="ChEBI" id="CHEBI:30616"/>
        <dbReference type="ChEBI" id="CHEBI:32682"/>
        <dbReference type="ChEBI" id="CHEBI:33019"/>
        <dbReference type="ChEBI" id="CHEBI:78442"/>
        <dbReference type="ChEBI" id="CHEBI:78513"/>
        <dbReference type="ChEBI" id="CHEBI:456215"/>
        <dbReference type="EC" id="6.1.1.19"/>
    </reaction>
</comment>
<evidence type="ECO:0000313" key="16">
    <source>
        <dbReference type="Proteomes" id="UP000231602"/>
    </source>
</evidence>
<dbReference type="PRINTS" id="PR01038">
    <property type="entry name" value="TRNASYNTHARG"/>
</dbReference>
<evidence type="ECO:0000256" key="12">
    <source>
        <dbReference type="RuleBase" id="RU363038"/>
    </source>
</evidence>
<keyword evidence="6 11" id="KW-0547">Nucleotide-binding</keyword>
<dbReference type="SMART" id="SM01016">
    <property type="entry name" value="Arg_tRNA_synt_N"/>
    <property type="match status" value="1"/>
</dbReference>
<reference evidence="15 16" key="1">
    <citation type="submission" date="2017-09" db="EMBL/GenBank/DDBJ databases">
        <title>Depth-based differentiation of microbial function through sediment-hosted aquifers and enrichment of novel symbionts in the deep terrestrial subsurface.</title>
        <authorList>
            <person name="Probst A.J."/>
            <person name="Ladd B."/>
            <person name="Jarett J.K."/>
            <person name="Geller-Mcgrath D.E."/>
            <person name="Sieber C.M."/>
            <person name="Emerson J.B."/>
            <person name="Anantharaman K."/>
            <person name="Thomas B.C."/>
            <person name="Malmstrom R."/>
            <person name="Stieglmeier M."/>
            <person name="Klingl A."/>
            <person name="Woyke T."/>
            <person name="Ryan C.M."/>
            <person name="Banfield J.F."/>
        </authorList>
    </citation>
    <scope>NUCLEOTIDE SEQUENCE [LARGE SCALE GENOMIC DNA]</scope>
    <source>
        <strain evidence="15">CG10_big_fil_rev_8_21_14_0_10_31_9</strain>
    </source>
</reference>
<comment type="subunit">
    <text evidence="3 11">Monomer.</text>
</comment>
<comment type="caution">
    <text evidence="15">The sequence shown here is derived from an EMBL/GenBank/DDBJ whole genome shotgun (WGS) entry which is preliminary data.</text>
</comment>
<dbReference type="InterPro" id="IPR036695">
    <property type="entry name" value="Arg-tRNA-synth_N_sf"/>
</dbReference>
<dbReference type="InterPro" id="IPR001278">
    <property type="entry name" value="Arg-tRNA-ligase"/>
</dbReference>
<dbReference type="GO" id="GO:0006420">
    <property type="term" value="P:arginyl-tRNA aminoacylation"/>
    <property type="evidence" value="ECO:0007669"/>
    <property type="project" value="UniProtKB-UniRule"/>
</dbReference>
<keyword evidence="9 11" id="KW-0030">Aminoacyl-tRNA synthetase</keyword>
<accession>A0A2H0RC36</accession>
<dbReference type="InterPro" id="IPR035684">
    <property type="entry name" value="ArgRS_core"/>
</dbReference>
<evidence type="ECO:0000256" key="5">
    <source>
        <dbReference type="ARBA" id="ARBA00022598"/>
    </source>
</evidence>
<evidence type="ECO:0000256" key="9">
    <source>
        <dbReference type="ARBA" id="ARBA00023146"/>
    </source>
</evidence>
<dbReference type="GO" id="GO:0005737">
    <property type="term" value="C:cytoplasm"/>
    <property type="evidence" value="ECO:0007669"/>
    <property type="project" value="UniProtKB-SubCell"/>
</dbReference>
<dbReference type="InterPro" id="IPR005148">
    <property type="entry name" value="Arg-tRNA-synth_N"/>
</dbReference>
<dbReference type="NCBIfam" id="TIGR00456">
    <property type="entry name" value="argS"/>
    <property type="match status" value="1"/>
</dbReference>
<dbReference type="EMBL" id="PCXV01000033">
    <property type="protein sequence ID" value="PIR44043.1"/>
    <property type="molecule type" value="Genomic_DNA"/>
</dbReference>
<dbReference type="HAMAP" id="MF_00123">
    <property type="entry name" value="Arg_tRNA_synth"/>
    <property type="match status" value="1"/>
</dbReference>
<evidence type="ECO:0000259" key="14">
    <source>
        <dbReference type="SMART" id="SM01016"/>
    </source>
</evidence>
<dbReference type="GO" id="GO:0005524">
    <property type="term" value="F:ATP binding"/>
    <property type="evidence" value="ECO:0007669"/>
    <property type="project" value="UniProtKB-UniRule"/>
</dbReference>
<dbReference type="Gene3D" id="3.40.50.620">
    <property type="entry name" value="HUPs"/>
    <property type="match status" value="1"/>
</dbReference>
<feature type="domain" description="DALR anticodon binding" evidence="13">
    <location>
        <begin position="480"/>
        <end position="592"/>
    </location>
</feature>
<dbReference type="FunFam" id="3.40.50.620:FF:000116">
    <property type="entry name" value="Arginine--tRNA ligase"/>
    <property type="match status" value="1"/>
</dbReference>